<dbReference type="CDD" id="cd00130">
    <property type="entry name" value="PAS"/>
    <property type="match status" value="1"/>
</dbReference>
<evidence type="ECO:0000256" key="4">
    <source>
        <dbReference type="ARBA" id="ARBA00022553"/>
    </source>
</evidence>
<dbReference type="GO" id="GO:0000156">
    <property type="term" value="F:phosphorelay response regulator activity"/>
    <property type="evidence" value="ECO:0007669"/>
    <property type="project" value="InterPro"/>
</dbReference>
<dbReference type="InterPro" id="IPR035909">
    <property type="entry name" value="CheB_C"/>
</dbReference>
<feature type="domain" description="Histidine kinase" evidence="11">
    <location>
        <begin position="548"/>
        <end position="763"/>
    </location>
</feature>
<keyword evidence="5" id="KW-0808">Transferase</keyword>
<dbReference type="Pfam" id="PF01339">
    <property type="entry name" value="CheB_methylest"/>
    <property type="match status" value="1"/>
</dbReference>
<evidence type="ECO:0000256" key="5">
    <source>
        <dbReference type="ARBA" id="ARBA00022679"/>
    </source>
</evidence>
<comment type="catalytic activity">
    <reaction evidence="1">
        <text>ATP + protein L-histidine = ADP + protein N-phospho-L-histidine.</text>
        <dbReference type="EC" id="2.7.13.3"/>
    </reaction>
</comment>
<dbReference type="CDD" id="cd00075">
    <property type="entry name" value="HATPase"/>
    <property type="match status" value="1"/>
</dbReference>
<evidence type="ECO:0000259" key="12">
    <source>
        <dbReference type="PROSITE" id="PS50110"/>
    </source>
</evidence>
<dbReference type="SUPFAM" id="SSF47384">
    <property type="entry name" value="Homodimeric domain of signal transducing histidine kinase"/>
    <property type="match status" value="1"/>
</dbReference>
<dbReference type="InterPro" id="IPR004358">
    <property type="entry name" value="Sig_transdc_His_kin-like_C"/>
</dbReference>
<keyword evidence="6" id="KW-0418">Kinase</keyword>
<dbReference type="PROSITE" id="PS50122">
    <property type="entry name" value="CHEB"/>
    <property type="match status" value="1"/>
</dbReference>
<evidence type="ECO:0000256" key="9">
    <source>
        <dbReference type="PROSITE-ProRule" id="PRU00169"/>
    </source>
</evidence>
<keyword evidence="4 9" id="KW-0597">Phosphoprotein</keyword>
<dbReference type="SMART" id="SM00388">
    <property type="entry name" value="HisKA"/>
    <property type="match status" value="1"/>
</dbReference>
<dbReference type="NCBIfam" id="TIGR00229">
    <property type="entry name" value="sensory_box"/>
    <property type="match status" value="1"/>
</dbReference>
<feature type="domain" description="CheB-type methylesterase" evidence="14">
    <location>
        <begin position="2"/>
        <end position="194"/>
    </location>
</feature>
<dbReference type="PROSITE" id="PS50109">
    <property type="entry name" value="HIS_KIN"/>
    <property type="match status" value="1"/>
</dbReference>
<dbReference type="SMART" id="SM00448">
    <property type="entry name" value="REC"/>
    <property type="match status" value="1"/>
</dbReference>
<dbReference type="GO" id="GO:0000155">
    <property type="term" value="F:phosphorelay sensor kinase activity"/>
    <property type="evidence" value="ECO:0007669"/>
    <property type="project" value="InterPro"/>
</dbReference>
<accession>A0A939T3F0</accession>
<comment type="subcellular location">
    <subcellularLocation>
        <location evidence="2">Cell membrane</location>
    </subcellularLocation>
</comment>
<feature type="modified residue" description="4-aspartylphosphate" evidence="9">
    <location>
        <position position="870"/>
    </location>
</feature>
<organism evidence="15 16">
    <name type="scientific">Actinomadura barringtoniae</name>
    <dbReference type="NCBI Taxonomy" id="1427535"/>
    <lineage>
        <taxon>Bacteria</taxon>
        <taxon>Bacillati</taxon>
        <taxon>Actinomycetota</taxon>
        <taxon>Actinomycetes</taxon>
        <taxon>Streptosporangiales</taxon>
        <taxon>Thermomonosporaceae</taxon>
        <taxon>Actinomadura</taxon>
    </lineage>
</organism>
<dbReference type="Pfam" id="PF00072">
    <property type="entry name" value="Response_reg"/>
    <property type="match status" value="1"/>
</dbReference>
<protein>
    <recommendedName>
        <fullName evidence="3">histidine kinase</fullName>
        <ecNumber evidence="3">2.7.13.3</ecNumber>
    </recommendedName>
</protein>
<dbReference type="InterPro" id="IPR011006">
    <property type="entry name" value="CheY-like_superfamily"/>
</dbReference>
<comment type="caution">
    <text evidence="15">The sequence shown here is derived from an EMBL/GenBank/DDBJ whole genome shotgun (WGS) entry which is preliminary data.</text>
</comment>
<evidence type="ECO:0000259" key="13">
    <source>
        <dbReference type="PROSITE" id="PS50112"/>
    </source>
</evidence>
<dbReference type="PROSITE" id="PS50112">
    <property type="entry name" value="PAS"/>
    <property type="match status" value="1"/>
</dbReference>
<keyword evidence="7" id="KW-0902">Two-component regulatory system</keyword>
<dbReference type="CDD" id="cd00082">
    <property type="entry name" value="HisKA"/>
    <property type="match status" value="1"/>
</dbReference>
<dbReference type="SMART" id="SM00387">
    <property type="entry name" value="HATPase_c"/>
    <property type="match status" value="1"/>
</dbReference>
<dbReference type="GO" id="GO:0008984">
    <property type="term" value="F:protein-glutamate methylesterase activity"/>
    <property type="evidence" value="ECO:0007669"/>
    <property type="project" value="InterPro"/>
</dbReference>
<dbReference type="PANTHER" id="PTHR43547">
    <property type="entry name" value="TWO-COMPONENT HISTIDINE KINASE"/>
    <property type="match status" value="1"/>
</dbReference>
<evidence type="ECO:0000313" key="16">
    <source>
        <dbReference type="Proteomes" id="UP000669179"/>
    </source>
</evidence>
<keyword evidence="16" id="KW-1185">Reference proteome</keyword>
<evidence type="ECO:0000256" key="7">
    <source>
        <dbReference type="ARBA" id="ARBA00023012"/>
    </source>
</evidence>
<keyword evidence="10" id="KW-0812">Transmembrane</keyword>
<feature type="domain" description="PAS" evidence="13">
    <location>
        <begin position="946"/>
        <end position="1002"/>
    </location>
</feature>
<dbReference type="EC" id="2.7.13.3" evidence="3"/>
<dbReference type="InterPro" id="IPR035965">
    <property type="entry name" value="PAS-like_dom_sf"/>
</dbReference>
<dbReference type="PANTHER" id="PTHR43547:SF2">
    <property type="entry name" value="HYBRID SIGNAL TRANSDUCTION HISTIDINE KINASE C"/>
    <property type="match status" value="1"/>
</dbReference>
<dbReference type="SUPFAM" id="SSF55781">
    <property type="entry name" value="GAF domain-like"/>
    <property type="match status" value="1"/>
</dbReference>
<reference evidence="15" key="1">
    <citation type="submission" date="2021-03" db="EMBL/GenBank/DDBJ databases">
        <authorList>
            <person name="Kanchanasin P."/>
            <person name="Saeng-In P."/>
            <person name="Phongsopitanun W."/>
            <person name="Yuki M."/>
            <person name="Kudo T."/>
            <person name="Ohkuma M."/>
            <person name="Tanasupawat S."/>
        </authorList>
    </citation>
    <scope>NUCLEOTIDE SEQUENCE</scope>
    <source>
        <strain evidence="15">GKU 128</strain>
    </source>
</reference>
<feature type="transmembrane region" description="Helical" evidence="10">
    <location>
        <begin position="12"/>
        <end position="29"/>
    </location>
</feature>
<dbReference type="InterPro" id="IPR003594">
    <property type="entry name" value="HATPase_dom"/>
</dbReference>
<evidence type="ECO:0000256" key="6">
    <source>
        <dbReference type="ARBA" id="ARBA00022777"/>
    </source>
</evidence>
<dbReference type="InterPro" id="IPR000673">
    <property type="entry name" value="Sig_transdc_resp-reg_Me-estase"/>
</dbReference>
<keyword evidence="10" id="KW-0472">Membrane</keyword>
<dbReference type="Gene3D" id="1.10.287.130">
    <property type="match status" value="1"/>
</dbReference>
<keyword evidence="10" id="KW-1133">Transmembrane helix</keyword>
<evidence type="ECO:0000256" key="3">
    <source>
        <dbReference type="ARBA" id="ARBA00012438"/>
    </source>
</evidence>
<dbReference type="CDD" id="cd16433">
    <property type="entry name" value="CheB"/>
    <property type="match status" value="1"/>
</dbReference>
<dbReference type="PRINTS" id="PR00344">
    <property type="entry name" value="BCTRLSENSOR"/>
</dbReference>
<dbReference type="CDD" id="cd17574">
    <property type="entry name" value="REC_OmpR"/>
    <property type="match status" value="1"/>
</dbReference>
<dbReference type="InterPro" id="IPR036097">
    <property type="entry name" value="HisK_dim/P_sf"/>
</dbReference>
<evidence type="ECO:0000313" key="15">
    <source>
        <dbReference type="EMBL" id="MBO2448013.1"/>
    </source>
</evidence>
<dbReference type="InterPro" id="IPR005467">
    <property type="entry name" value="His_kinase_dom"/>
</dbReference>
<dbReference type="GO" id="GO:0005737">
    <property type="term" value="C:cytoplasm"/>
    <property type="evidence" value="ECO:0007669"/>
    <property type="project" value="InterPro"/>
</dbReference>
<dbReference type="AlphaFoldDB" id="A0A939T3F0"/>
<dbReference type="FunFam" id="3.30.565.10:FF:000006">
    <property type="entry name" value="Sensor histidine kinase WalK"/>
    <property type="match status" value="1"/>
</dbReference>
<dbReference type="InterPro" id="IPR003661">
    <property type="entry name" value="HisK_dim/P_dom"/>
</dbReference>
<dbReference type="GO" id="GO:0006935">
    <property type="term" value="P:chemotaxis"/>
    <property type="evidence" value="ECO:0007669"/>
    <property type="project" value="InterPro"/>
</dbReference>
<evidence type="ECO:0000259" key="11">
    <source>
        <dbReference type="PROSITE" id="PS50109"/>
    </source>
</evidence>
<evidence type="ECO:0000256" key="2">
    <source>
        <dbReference type="ARBA" id="ARBA00004236"/>
    </source>
</evidence>
<dbReference type="Gene3D" id="3.30.565.10">
    <property type="entry name" value="Histidine kinase-like ATPase, C-terminal domain"/>
    <property type="match status" value="1"/>
</dbReference>
<proteinExistence type="predicted"/>
<name>A0A939T3F0_9ACTN</name>
<dbReference type="RefSeq" id="WP_208255681.1">
    <property type="nucleotide sequence ID" value="NZ_JAGEOJ010000005.1"/>
</dbReference>
<dbReference type="Proteomes" id="UP000669179">
    <property type="component" value="Unassembled WGS sequence"/>
</dbReference>
<sequence>MPGSRERAKIDIVALVASAGGMGALTAVLRNLPVGLPVPVVIQQHLGGKATVLPTLLGRHTSREIGWAIDGALLKPGEVVICPAGMRTEVLPDATCSLTPVGPPGTRAHSHDLLLSSLADSFGPRALAVVLSGSGNDGAAGTARLTAAGGLVIAQSANTAEHDSMPRAAAEAGAALVLDLHEIGAAIAGIVDGEPVPLSQAEAQAIDEAFGGPSVMERAARGLDWANTPLGPVGSWEPALRTMVRTVMASPRQTSLLWGEQHVLIFNDAELATGGDEHARRFALPLLDGRPELRPSMEPVFRRVLDGETVELSTLLWTVPRRGGPGHAWFDVSFTPVRDAHGEVTAILRASTERTTEVLAARRLRALQRLAALPTARNDREALEGIVSVLAEEPDVLFAVAYLVQPSQPRADLAGAAGVHANGPLARRELRLAPGDGWPLDQALTRRAPIVVDDIAVRFLSAPDAVDTVDAPGPERAVVHPLVDEAADQAAGALILGTDPRLPFDGPYREFLTLVARIAAGRLVEARSWRRMEELSELERARADFFSNVSHEFGTPLTLMLGPLEQLRRDPGRPAAERMADVELVDRNARRLLRLVATLLDLSQAGRPNASFVRVDLGALTEEIVAAFGGAAERAGLALVVEVPPAPAQVTVDVEMWEKIVSHLLSNALKFTWNGSVEVALRILPRHAELTVRDTGVGIPSAELPYVFQRFHRVRETRGRSNEGAGIGLSLVHELVRVHTGRIRVTSEPGSGTTFTVWIPSDAPFRDEPGDAAPKPVGSVAAMMADEADRWDPERETADLDHDLAADAGNAGDPGRRAPGARILVVDDNADMREYLARLLGASWQVVEATDGDRALELAVREPPDLLLADVRLPGMDGFTLLRKIRSDPALTGLPVILLTARAGEETAIEGLLAGADDYVVKPFTARELLARVGAQLVLSRTRRAVEERLLLVMETENVGVLYFDPTGTVVDANQAFLKMTGYTREQVDRRKLHWQEMTPPEWIAVSDAQMVNLDATGRIGPYEKEYFMADGSRRWMLFAGRALGDGTISEFCIDITDIKNRESRS</sequence>
<dbReference type="PROSITE" id="PS50110">
    <property type="entry name" value="RESPONSE_REGULATORY"/>
    <property type="match status" value="1"/>
</dbReference>
<dbReference type="SUPFAM" id="SSF52172">
    <property type="entry name" value="CheY-like"/>
    <property type="match status" value="1"/>
</dbReference>
<feature type="domain" description="Response regulatory" evidence="12">
    <location>
        <begin position="822"/>
        <end position="937"/>
    </location>
</feature>
<dbReference type="InterPro" id="IPR001789">
    <property type="entry name" value="Sig_transdc_resp-reg_receiver"/>
</dbReference>
<dbReference type="Gene3D" id="3.40.50.2300">
    <property type="match status" value="1"/>
</dbReference>
<dbReference type="Pfam" id="PF13426">
    <property type="entry name" value="PAS_9"/>
    <property type="match status" value="1"/>
</dbReference>
<evidence type="ECO:0000256" key="10">
    <source>
        <dbReference type="SAM" id="Phobius"/>
    </source>
</evidence>
<dbReference type="Pfam" id="PF00512">
    <property type="entry name" value="HisKA"/>
    <property type="match status" value="1"/>
</dbReference>
<comment type="caution">
    <text evidence="8">Lacks conserved residue(s) required for the propagation of feature annotation.</text>
</comment>
<dbReference type="SMART" id="SM00091">
    <property type="entry name" value="PAS"/>
    <property type="match status" value="1"/>
</dbReference>
<dbReference type="GO" id="GO:0005886">
    <property type="term" value="C:plasma membrane"/>
    <property type="evidence" value="ECO:0007669"/>
    <property type="project" value="UniProtKB-SubCell"/>
</dbReference>
<dbReference type="InterPro" id="IPR036890">
    <property type="entry name" value="HATPase_C_sf"/>
</dbReference>
<dbReference type="SUPFAM" id="SSF55785">
    <property type="entry name" value="PYP-like sensor domain (PAS domain)"/>
    <property type="match status" value="1"/>
</dbReference>
<dbReference type="SUPFAM" id="SSF55874">
    <property type="entry name" value="ATPase domain of HSP90 chaperone/DNA topoisomerase II/histidine kinase"/>
    <property type="match status" value="1"/>
</dbReference>
<dbReference type="Pfam" id="PF02518">
    <property type="entry name" value="HATPase_c"/>
    <property type="match status" value="1"/>
</dbReference>
<dbReference type="Gene3D" id="3.40.50.180">
    <property type="entry name" value="Methylesterase CheB, C-terminal domain"/>
    <property type="match status" value="1"/>
</dbReference>
<evidence type="ECO:0000259" key="14">
    <source>
        <dbReference type="PROSITE" id="PS50122"/>
    </source>
</evidence>
<gene>
    <name evidence="15" type="ORF">J4573_12995</name>
</gene>
<evidence type="ECO:0000256" key="1">
    <source>
        <dbReference type="ARBA" id="ARBA00000085"/>
    </source>
</evidence>
<dbReference type="InterPro" id="IPR000014">
    <property type="entry name" value="PAS"/>
</dbReference>
<dbReference type="EMBL" id="JAGEOJ010000005">
    <property type="protein sequence ID" value="MBO2448013.1"/>
    <property type="molecule type" value="Genomic_DNA"/>
</dbReference>
<dbReference type="SUPFAM" id="SSF52738">
    <property type="entry name" value="Methylesterase CheB, C-terminal domain"/>
    <property type="match status" value="1"/>
</dbReference>
<dbReference type="Gene3D" id="3.30.450.20">
    <property type="entry name" value="PAS domain"/>
    <property type="match status" value="2"/>
</dbReference>
<evidence type="ECO:0000256" key="8">
    <source>
        <dbReference type="PROSITE-ProRule" id="PRU00050"/>
    </source>
</evidence>